<dbReference type="HOGENOM" id="CLU_010718_0_0_1"/>
<dbReference type="InterPro" id="IPR004119">
    <property type="entry name" value="EcKL"/>
</dbReference>
<evidence type="ECO:0000313" key="2">
    <source>
        <dbReference type="EMBL" id="EDV93449.1"/>
    </source>
</evidence>
<dbReference type="EMBL" id="CH916369">
    <property type="protein sequence ID" value="EDV93449.1"/>
    <property type="molecule type" value="Genomic_DNA"/>
</dbReference>
<dbReference type="InterPro" id="IPR015897">
    <property type="entry name" value="CHK_kinase-like"/>
</dbReference>
<organism evidence="3">
    <name type="scientific">Drosophila grimshawi</name>
    <name type="common">Hawaiian fruit fly</name>
    <name type="synonym">Idiomyia grimshawi</name>
    <dbReference type="NCBI Taxonomy" id="7222"/>
    <lineage>
        <taxon>Eukaryota</taxon>
        <taxon>Metazoa</taxon>
        <taxon>Ecdysozoa</taxon>
        <taxon>Arthropoda</taxon>
        <taxon>Hexapoda</taxon>
        <taxon>Insecta</taxon>
        <taxon>Pterygota</taxon>
        <taxon>Neoptera</taxon>
        <taxon>Endopterygota</taxon>
        <taxon>Diptera</taxon>
        <taxon>Brachycera</taxon>
        <taxon>Muscomorpha</taxon>
        <taxon>Ephydroidea</taxon>
        <taxon>Drosophilidae</taxon>
        <taxon>Drosophila</taxon>
        <taxon>Hawaiian Drosophila</taxon>
    </lineage>
</organism>
<reference evidence="2 3" key="1">
    <citation type="journal article" date="2007" name="Nature">
        <title>Evolution of genes and genomes on the Drosophila phylogeny.</title>
        <authorList>
            <consortium name="Drosophila 12 Genomes Consortium"/>
            <person name="Clark A.G."/>
            <person name="Eisen M.B."/>
            <person name="Smith D.R."/>
            <person name="Bergman C.M."/>
            <person name="Oliver B."/>
            <person name="Markow T.A."/>
            <person name="Kaufman T.C."/>
            <person name="Kellis M."/>
            <person name="Gelbart W."/>
            <person name="Iyer V.N."/>
            <person name="Pollard D.A."/>
            <person name="Sackton T.B."/>
            <person name="Larracuente A.M."/>
            <person name="Singh N.D."/>
            <person name="Abad J.P."/>
            <person name="Abt D.N."/>
            <person name="Adryan B."/>
            <person name="Aguade M."/>
            <person name="Akashi H."/>
            <person name="Anderson W.W."/>
            <person name="Aquadro C.F."/>
            <person name="Ardell D.H."/>
            <person name="Arguello R."/>
            <person name="Artieri C.G."/>
            <person name="Barbash D.A."/>
            <person name="Barker D."/>
            <person name="Barsanti P."/>
            <person name="Batterham P."/>
            <person name="Batzoglou S."/>
            <person name="Begun D."/>
            <person name="Bhutkar A."/>
            <person name="Blanco E."/>
            <person name="Bosak S.A."/>
            <person name="Bradley R.K."/>
            <person name="Brand A.D."/>
            <person name="Brent M.R."/>
            <person name="Brooks A.N."/>
            <person name="Brown R.H."/>
            <person name="Butlin R.K."/>
            <person name="Caggese C."/>
            <person name="Calvi B.R."/>
            <person name="Bernardo de Carvalho A."/>
            <person name="Caspi A."/>
            <person name="Castrezana S."/>
            <person name="Celniker S.E."/>
            <person name="Chang J.L."/>
            <person name="Chapple C."/>
            <person name="Chatterji S."/>
            <person name="Chinwalla A."/>
            <person name="Civetta A."/>
            <person name="Clifton S.W."/>
            <person name="Comeron J.M."/>
            <person name="Costello J.C."/>
            <person name="Coyne J.A."/>
            <person name="Daub J."/>
            <person name="David R.G."/>
            <person name="Delcher A.L."/>
            <person name="Delehaunty K."/>
            <person name="Do C.B."/>
            <person name="Ebling H."/>
            <person name="Edwards K."/>
            <person name="Eickbush T."/>
            <person name="Evans J.D."/>
            <person name="Filipski A."/>
            <person name="Findeiss S."/>
            <person name="Freyhult E."/>
            <person name="Fulton L."/>
            <person name="Fulton R."/>
            <person name="Garcia A.C."/>
            <person name="Gardiner A."/>
            <person name="Garfield D.A."/>
            <person name="Garvin B.E."/>
            <person name="Gibson G."/>
            <person name="Gilbert D."/>
            <person name="Gnerre S."/>
            <person name="Godfrey J."/>
            <person name="Good R."/>
            <person name="Gotea V."/>
            <person name="Gravely B."/>
            <person name="Greenberg A.J."/>
            <person name="Griffiths-Jones S."/>
            <person name="Gross S."/>
            <person name="Guigo R."/>
            <person name="Gustafson E.A."/>
            <person name="Haerty W."/>
            <person name="Hahn M.W."/>
            <person name="Halligan D.L."/>
            <person name="Halpern A.L."/>
            <person name="Halter G.M."/>
            <person name="Han M.V."/>
            <person name="Heger A."/>
            <person name="Hillier L."/>
            <person name="Hinrichs A.S."/>
            <person name="Holmes I."/>
            <person name="Hoskins R.A."/>
            <person name="Hubisz M.J."/>
            <person name="Hultmark D."/>
            <person name="Huntley M.A."/>
            <person name="Jaffe D.B."/>
            <person name="Jagadeeshan S."/>
            <person name="Jeck W.R."/>
            <person name="Johnson J."/>
            <person name="Jones C.D."/>
            <person name="Jordan W.C."/>
            <person name="Karpen G.H."/>
            <person name="Kataoka E."/>
            <person name="Keightley P.D."/>
            <person name="Kheradpour P."/>
            <person name="Kirkness E.F."/>
            <person name="Koerich L.B."/>
            <person name="Kristiansen K."/>
            <person name="Kudrna D."/>
            <person name="Kulathinal R.J."/>
            <person name="Kumar S."/>
            <person name="Kwok R."/>
            <person name="Lander E."/>
            <person name="Langley C.H."/>
            <person name="Lapoint R."/>
            <person name="Lazzaro B.P."/>
            <person name="Lee S.J."/>
            <person name="Levesque L."/>
            <person name="Li R."/>
            <person name="Lin C.F."/>
            <person name="Lin M.F."/>
            <person name="Lindblad-Toh K."/>
            <person name="Llopart A."/>
            <person name="Long M."/>
            <person name="Low L."/>
            <person name="Lozovsky E."/>
            <person name="Lu J."/>
            <person name="Luo M."/>
            <person name="Machado C.A."/>
            <person name="Makalowski W."/>
            <person name="Marzo M."/>
            <person name="Matsuda M."/>
            <person name="Matzkin L."/>
            <person name="McAllister B."/>
            <person name="McBride C.S."/>
            <person name="McKernan B."/>
            <person name="McKernan K."/>
            <person name="Mendez-Lago M."/>
            <person name="Minx P."/>
            <person name="Mollenhauer M.U."/>
            <person name="Montooth K."/>
            <person name="Mount S.M."/>
            <person name="Mu X."/>
            <person name="Myers E."/>
            <person name="Negre B."/>
            <person name="Newfeld S."/>
            <person name="Nielsen R."/>
            <person name="Noor M.A."/>
            <person name="O'Grady P."/>
            <person name="Pachter L."/>
            <person name="Papaceit M."/>
            <person name="Parisi M.J."/>
            <person name="Parisi M."/>
            <person name="Parts L."/>
            <person name="Pedersen J.S."/>
            <person name="Pesole G."/>
            <person name="Phillippy A.M."/>
            <person name="Ponting C.P."/>
            <person name="Pop M."/>
            <person name="Porcelli D."/>
            <person name="Powell J.R."/>
            <person name="Prohaska S."/>
            <person name="Pruitt K."/>
            <person name="Puig M."/>
            <person name="Quesneville H."/>
            <person name="Ram K.R."/>
            <person name="Rand D."/>
            <person name="Rasmussen M.D."/>
            <person name="Reed L.K."/>
            <person name="Reenan R."/>
            <person name="Reily A."/>
            <person name="Remington K.A."/>
            <person name="Rieger T.T."/>
            <person name="Ritchie M.G."/>
            <person name="Robin C."/>
            <person name="Rogers Y.H."/>
            <person name="Rohde C."/>
            <person name="Rozas J."/>
            <person name="Rubenfield M.J."/>
            <person name="Ruiz A."/>
            <person name="Russo S."/>
            <person name="Salzberg S.L."/>
            <person name="Sanchez-Gracia A."/>
            <person name="Saranga D.J."/>
            <person name="Sato H."/>
            <person name="Schaeffer S.W."/>
            <person name="Schatz M.C."/>
            <person name="Schlenke T."/>
            <person name="Schwartz R."/>
            <person name="Segarra C."/>
            <person name="Singh R.S."/>
            <person name="Sirot L."/>
            <person name="Sirota M."/>
            <person name="Sisneros N.B."/>
            <person name="Smith C.D."/>
            <person name="Smith T.F."/>
            <person name="Spieth J."/>
            <person name="Stage D.E."/>
            <person name="Stark A."/>
            <person name="Stephan W."/>
            <person name="Strausberg R.L."/>
            <person name="Strempel S."/>
            <person name="Sturgill D."/>
            <person name="Sutton G."/>
            <person name="Sutton G.G."/>
            <person name="Tao W."/>
            <person name="Teichmann S."/>
            <person name="Tobari Y.N."/>
            <person name="Tomimura Y."/>
            <person name="Tsolas J.M."/>
            <person name="Valente V.L."/>
            <person name="Venter E."/>
            <person name="Venter J.C."/>
            <person name="Vicario S."/>
            <person name="Vieira F.G."/>
            <person name="Vilella A.J."/>
            <person name="Villasante A."/>
            <person name="Walenz B."/>
            <person name="Wang J."/>
            <person name="Wasserman M."/>
            <person name="Watts T."/>
            <person name="Wilson D."/>
            <person name="Wilson R.K."/>
            <person name="Wing R.A."/>
            <person name="Wolfner M.F."/>
            <person name="Wong A."/>
            <person name="Wong G.K."/>
            <person name="Wu C.I."/>
            <person name="Wu G."/>
            <person name="Yamamoto D."/>
            <person name="Yang H.P."/>
            <person name="Yang S.P."/>
            <person name="Yorke J.A."/>
            <person name="Yoshida K."/>
            <person name="Zdobnov E."/>
            <person name="Zhang P."/>
            <person name="Zhang Y."/>
            <person name="Zimin A.V."/>
            <person name="Baldwin J."/>
            <person name="Abdouelleil A."/>
            <person name="Abdulkadir J."/>
            <person name="Abebe A."/>
            <person name="Abera B."/>
            <person name="Abreu J."/>
            <person name="Acer S.C."/>
            <person name="Aftuck L."/>
            <person name="Alexander A."/>
            <person name="An P."/>
            <person name="Anderson E."/>
            <person name="Anderson S."/>
            <person name="Arachi H."/>
            <person name="Azer M."/>
            <person name="Bachantsang P."/>
            <person name="Barry A."/>
            <person name="Bayul T."/>
            <person name="Berlin A."/>
            <person name="Bessette D."/>
            <person name="Bloom T."/>
            <person name="Blye J."/>
            <person name="Boguslavskiy L."/>
            <person name="Bonnet C."/>
            <person name="Boukhgalter B."/>
            <person name="Bourzgui I."/>
            <person name="Brown A."/>
            <person name="Cahill P."/>
            <person name="Channer S."/>
            <person name="Cheshatsang Y."/>
            <person name="Chuda L."/>
            <person name="Citroen M."/>
            <person name="Collymore A."/>
            <person name="Cooke P."/>
            <person name="Costello M."/>
            <person name="D'Aco K."/>
            <person name="Daza R."/>
            <person name="De Haan G."/>
            <person name="DeGray S."/>
            <person name="DeMaso C."/>
            <person name="Dhargay N."/>
            <person name="Dooley K."/>
            <person name="Dooley E."/>
            <person name="Doricent M."/>
            <person name="Dorje P."/>
            <person name="Dorjee K."/>
            <person name="Dupes A."/>
            <person name="Elong R."/>
            <person name="Falk J."/>
            <person name="Farina A."/>
            <person name="Faro S."/>
            <person name="Ferguson D."/>
            <person name="Fisher S."/>
            <person name="Foley C.D."/>
            <person name="Franke A."/>
            <person name="Friedrich D."/>
            <person name="Gadbois L."/>
            <person name="Gearin G."/>
            <person name="Gearin C.R."/>
            <person name="Giannoukos G."/>
            <person name="Goode T."/>
            <person name="Graham J."/>
            <person name="Grandbois E."/>
            <person name="Grewal S."/>
            <person name="Gyaltsen K."/>
            <person name="Hafez N."/>
            <person name="Hagos B."/>
            <person name="Hall J."/>
            <person name="Henson C."/>
            <person name="Hollinger A."/>
            <person name="Honan T."/>
            <person name="Huard M.D."/>
            <person name="Hughes L."/>
            <person name="Hurhula B."/>
            <person name="Husby M.E."/>
            <person name="Kamat A."/>
            <person name="Kanga B."/>
            <person name="Kashin S."/>
            <person name="Khazanovich D."/>
            <person name="Kisner P."/>
            <person name="Lance K."/>
            <person name="Lara M."/>
            <person name="Lee W."/>
            <person name="Lennon N."/>
            <person name="Letendre F."/>
            <person name="LeVine R."/>
            <person name="Lipovsky A."/>
            <person name="Liu X."/>
            <person name="Liu J."/>
            <person name="Liu S."/>
            <person name="Lokyitsang T."/>
            <person name="Lokyitsang Y."/>
            <person name="Lubonja R."/>
            <person name="Lui A."/>
            <person name="MacDonald P."/>
            <person name="Magnisalis V."/>
            <person name="Maru K."/>
            <person name="Matthews C."/>
            <person name="McCusker W."/>
            <person name="McDonough S."/>
            <person name="Mehta T."/>
            <person name="Meldrim J."/>
            <person name="Meneus L."/>
            <person name="Mihai O."/>
            <person name="Mihalev A."/>
            <person name="Mihova T."/>
            <person name="Mittelman R."/>
            <person name="Mlenga V."/>
            <person name="Montmayeur A."/>
            <person name="Mulrain L."/>
            <person name="Navidi A."/>
            <person name="Naylor J."/>
            <person name="Negash T."/>
            <person name="Nguyen T."/>
            <person name="Nguyen N."/>
            <person name="Nicol R."/>
            <person name="Norbu C."/>
            <person name="Norbu N."/>
            <person name="Novod N."/>
            <person name="O'Neill B."/>
            <person name="Osman S."/>
            <person name="Markiewicz E."/>
            <person name="Oyono O.L."/>
            <person name="Patti C."/>
            <person name="Phunkhang P."/>
            <person name="Pierre F."/>
            <person name="Priest M."/>
            <person name="Raghuraman S."/>
            <person name="Rege F."/>
            <person name="Reyes R."/>
            <person name="Rise C."/>
            <person name="Rogov P."/>
            <person name="Ross K."/>
            <person name="Ryan E."/>
            <person name="Settipalli S."/>
            <person name="Shea T."/>
            <person name="Sherpa N."/>
            <person name="Shi L."/>
            <person name="Shih D."/>
            <person name="Sparrow T."/>
            <person name="Spaulding J."/>
            <person name="Stalker J."/>
            <person name="Stange-Thomann N."/>
            <person name="Stavropoulos S."/>
            <person name="Stone C."/>
            <person name="Strader C."/>
            <person name="Tesfaye S."/>
            <person name="Thomson T."/>
            <person name="Thoulutsang Y."/>
            <person name="Thoulutsang D."/>
            <person name="Topham K."/>
            <person name="Topping I."/>
            <person name="Tsamla T."/>
            <person name="Vassiliev H."/>
            <person name="Vo A."/>
            <person name="Wangchuk T."/>
            <person name="Wangdi T."/>
            <person name="Weiand M."/>
            <person name="Wilkinson J."/>
            <person name="Wilson A."/>
            <person name="Yadav S."/>
            <person name="Young G."/>
            <person name="Yu Q."/>
            <person name="Zembek L."/>
            <person name="Zhong D."/>
            <person name="Zimmer A."/>
            <person name="Zwirko Z."/>
            <person name="Jaffe D.B."/>
            <person name="Alvarez P."/>
            <person name="Brockman W."/>
            <person name="Butler J."/>
            <person name="Chin C."/>
            <person name="Gnerre S."/>
            <person name="Grabherr M."/>
            <person name="Kleber M."/>
            <person name="Mauceli E."/>
            <person name="MacCallum I."/>
        </authorList>
    </citation>
    <scope>NUCLEOTIDE SEQUENCE [LARGE SCALE GENOMIC DNA]</scope>
    <source>
        <strain evidence="3">Tucson 15287-2541.00</strain>
    </source>
</reference>
<dbReference type="PANTHER" id="PTHR11012">
    <property type="entry name" value="PROTEIN KINASE-LIKE DOMAIN-CONTAINING"/>
    <property type="match status" value="1"/>
</dbReference>
<sequence length="398" mass="45712">MSRPELLTQISTDYGTAPAWLDEKVLLCLLKQEFPSFQSIENTRIRTEPNSLRVQIQAKLAENASRTINFVVKSQELSKVTRLRFPQASLGNFQMEQHMYKVVIPALETLYKDANRSISFSPTSYKPKTLPTPKESSCLYLEDLQAKGFRVVNQLKGLDQVSMEVMLSKLAAYHAATARYLQLNPHQLKELSKLESNKEPAQDIQNLKIWLQRKFHESLRANDLREYEDKVKSFQRHIAEDIDSPDLKKSFNVILTGACWSNNLLGQFDAFGQLKDVAFYQFGSVTYGPVVQDLLQLLLTAPAQKTEQFDACLRYYRDELAANLKLLKFEGKLPTLTDIQLDLLDYGHCAFEVITEILPIVLTDFGCEDIDEMFKLSKYSEEIKILLPWLENRGYFEA</sequence>
<dbReference type="Proteomes" id="UP000001070">
    <property type="component" value="Unassembled WGS sequence"/>
</dbReference>
<dbReference type="InParanoid" id="B4JFG8"/>
<dbReference type="InterPro" id="IPR011009">
    <property type="entry name" value="Kinase-like_dom_sf"/>
</dbReference>
<dbReference type="PhylomeDB" id="B4JFG8"/>
<name>B4JFG8_DROGR</name>
<evidence type="ECO:0000313" key="3">
    <source>
        <dbReference type="Proteomes" id="UP000001070"/>
    </source>
</evidence>
<accession>B4JFG8</accession>
<dbReference type="PANTHER" id="PTHR11012:SF6">
    <property type="entry name" value="CHK DOMAIN OV1-RELATED"/>
    <property type="match status" value="1"/>
</dbReference>
<keyword evidence="3" id="KW-1185">Reference proteome</keyword>
<dbReference type="KEGG" id="dgr:6564246"/>
<dbReference type="OrthoDB" id="8250698at2759"/>
<dbReference type="SMART" id="SM00587">
    <property type="entry name" value="CHK"/>
    <property type="match status" value="1"/>
</dbReference>
<protein>
    <submittedName>
        <fullName evidence="2">GH19316</fullName>
    </submittedName>
</protein>
<dbReference type="OMA" id="LLPWMEN"/>
<feature type="domain" description="CHK kinase-like" evidence="1">
    <location>
        <begin position="139"/>
        <end position="326"/>
    </location>
</feature>
<proteinExistence type="predicted"/>
<dbReference type="eggNOG" id="ENOG502TE4S">
    <property type="taxonomic scope" value="Eukaryota"/>
</dbReference>
<dbReference type="AlphaFoldDB" id="B4JFG8"/>
<dbReference type="SUPFAM" id="SSF56112">
    <property type="entry name" value="Protein kinase-like (PK-like)"/>
    <property type="match status" value="1"/>
</dbReference>
<gene>
    <name evidence="2" type="primary">Dgri\GH19316</name>
    <name evidence="2" type="ORF">Dgri_GH19316</name>
</gene>
<dbReference type="Pfam" id="PF02958">
    <property type="entry name" value="EcKL"/>
    <property type="match status" value="1"/>
</dbReference>
<evidence type="ECO:0000259" key="1">
    <source>
        <dbReference type="SMART" id="SM00587"/>
    </source>
</evidence>